<gene>
    <name evidence="2" type="ORF">SAMN02910377_01453</name>
</gene>
<reference evidence="3" key="1">
    <citation type="submission" date="2016-10" db="EMBL/GenBank/DDBJ databases">
        <authorList>
            <person name="Varghese N."/>
            <person name="Submissions S."/>
        </authorList>
    </citation>
    <scope>NUCLEOTIDE SEQUENCE [LARGE SCALE GENOMIC DNA]</scope>
    <source>
        <strain evidence="3">ACV-9</strain>
    </source>
</reference>
<dbReference type="RefSeq" id="WP_044933965.1">
    <property type="nucleotide sequence ID" value="NZ_FNZX01000008.1"/>
</dbReference>
<feature type="transmembrane region" description="Helical" evidence="1">
    <location>
        <begin position="66"/>
        <end position="88"/>
    </location>
</feature>
<evidence type="ECO:0000256" key="1">
    <source>
        <dbReference type="SAM" id="Phobius"/>
    </source>
</evidence>
<keyword evidence="1" id="KW-0472">Membrane</keyword>
<protein>
    <recommendedName>
        <fullName evidence="4">Cell division protein FtsL</fullName>
    </recommendedName>
</protein>
<evidence type="ECO:0000313" key="3">
    <source>
        <dbReference type="Proteomes" id="UP000182321"/>
    </source>
</evidence>
<dbReference type="Proteomes" id="UP000182321">
    <property type="component" value="Unassembled WGS sequence"/>
</dbReference>
<evidence type="ECO:0000313" key="2">
    <source>
        <dbReference type="EMBL" id="SEK65476.1"/>
    </source>
</evidence>
<keyword evidence="1" id="KW-0812">Transmembrane</keyword>
<dbReference type="EMBL" id="FNZX01000008">
    <property type="protein sequence ID" value="SEK65476.1"/>
    <property type="molecule type" value="Genomic_DNA"/>
</dbReference>
<dbReference type="AlphaFoldDB" id="A0A1H7ISR8"/>
<keyword evidence="3" id="KW-1185">Reference proteome</keyword>
<evidence type="ECO:0008006" key="4">
    <source>
        <dbReference type="Google" id="ProtNLM"/>
    </source>
</evidence>
<organism evidence="2 3">
    <name type="scientific">Pseudobutyrivibrio ruminis</name>
    <dbReference type="NCBI Taxonomy" id="46206"/>
    <lineage>
        <taxon>Bacteria</taxon>
        <taxon>Bacillati</taxon>
        <taxon>Bacillota</taxon>
        <taxon>Clostridia</taxon>
        <taxon>Lachnospirales</taxon>
        <taxon>Lachnospiraceae</taxon>
        <taxon>Pseudobutyrivibrio</taxon>
    </lineage>
</organism>
<sequence length="165" mass="18930">MQQLQTYYYNQGNAVRKEVDPYAQPYRPVRVLPTREQREREKREDAIRRQKITDRKRAAALRKNRLLTGYMIVAVMLTCVMLVGYVALQTNVTTRMSRIADLENELSTLNADNSAAESRIATTTNLSDIKDKAINDLGMVYATSSQIVYYSVDGSDYMSQYQDIP</sequence>
<proteinExistence type="predicted"/>
<name>A0A1H7ISR8_9FIRM</name>
<keyword evidence="1" id="KW-1133">Transmembrane helix</keyword>
<accession>A0A1H7ISR8</accession>